<dbReference type="Pfam" id="PF10554">
    <property type="entry name" value="Phage_ASH"/>
    <property type="match status" value="1"/>
</dbReference>
<name>A0A8S5MIN0_9CAUD</name>
<sequence length="208" mass="23828">MEIITMNLNHIYCKQYEIFFKLFLIEIALQTTVNFGIMNTQSEKVIASRGKLNYLSQANDSTPQNRAFFVRNIRTPKEYADFVLHINPIILSMVERNKPSMTGCLPVMAVFHLVTFYRPTVESLAVDSENLSQESTQMYQFIFAAIRRTDLSNHLQKIRITADSERNARAKLAREFVLVLAGRINLQSDRTLSANTFPSISFAEVDHA</sequence>
<dbReference type="InterPro" id="IPR018880">
    <property type="entry name" value="Phage_P4_Ash"/>
</dbReference>
<dbReference type="EMBL" id="BK014912">
    <property type="protein sequence ID" value="DAD82070.1"/>
    <property type="molecule type" value="Genomic_DNA"/>
</dbReference>
<organism evidence="1">
    <name type="scientific">Siphoviridae sp. ctNmW2</name>
    <dbReference type="NCBI Taxonomy" id="2826306"/>
    <lineage>
        <taxon>Viruses</taxon>
        <taxon>Duplodnaviria</taxon>
        <taxon>Heunggongvirae</taxon>
        <taxon>Uroviricota</taxon>
        <taxon>Caudoviricetes</taxon>
    </lineage>
</organism>
<dbReference type="NCBIfam" id="NF033153">
    <property type="entry name" value="phage_ICD_like"/>
    <property type="match status" value="1"/>
</dbReference>
<reference evidence="1" key="1">
    <citation type="journal article" date="2021" name="Proc. Natl. Acad. Sci. U.S.A.">
        <title>A Catalog of Tens of Thousands of Viruses from Human Metagenomes Reveals Hidden Associations with Chronic Diseases.</title>
        <authorList>
            <person name="Tisza M.J."/>
            <person name="Buck C.B."/>
        </authorList>
    </citation>
    <scope>NUCLEOTIDE SEQUENCE</scope>
    <source>
        <strain evidence="1">CtNmW2</strain>
    </source>
</reference>
<protein>
    <submittedName>
        <fullName evidence="1">Ash protein family protein</fullName>
    </submittedName>
</protein>
<proteinExistence type="predicted"/>
<accession>A0A8S5MIN0</accession>
<evidence type="ECO:0000313" key="1">
    <source>
        <dbReference type="EMBL" id="DAD82070.1"/>
    </source>
</evidence>